<dbReference type="STRING" id="933852.A0A0C3BGW5"/>
<sequence length="240" mass="27449">MPPPGNVLPEKPAQEGYPCPHLTDKQVAEYLFPLYERGWGIYTKLPSDEKPASLMLAKSITFLWHYPLVDLLQHLHSLSKQEKHHPRVHYELRSLEIFLNTHSAIPKEPTEPVNLGRRDLVPGITLRDVRYAYFVEDALQPFYELGKIAQATNKYAQLTSLDIPGLLPQKVNSTEAPSKRCIVCGGDHWSTTCPERFTKKPPNVCELCGGDHWKFACSQYKQWRLSIKKGWADPPVEQYS</sequence>
<dbReference type="SUPFAM" id="SSF55248">
    <property type="entry name" value="PCD-like"/>
    <property type="match status" value="1"/>
</dbReference>
<protein>
    <submittedName>
        <fullName evidence="1">Uncharacterized protein</fullName>
    </submittedName>
</protein>
<dbReference type="InterPro" id="IPR036428">
    <property type="entry name" value="PCD_sf"/>
</dbReference>
<dbReference type="AlphaFoldDB" id="A0A0C3BGW5"/>
<dbReference type="HOGENOM" id="CLU_101100_0_0_1"/>
<reference evidence="1 2" key="1">
    <citation type="submission" date="2014-04" db="EMBL/GenBank/DDBJ databases">
        <authorList>
            <consortium name="DOE Joint Genome Institute"/>
            <person name="Kuo A."/>
            <person name="Zuccaro A."/>
            <person name="Kohler A."/>
            <person name="Nagy L.G."/>
            <person name="Floudas D."/>
            <person name="Copeland A."/>
            <person name="Barry K.W."/>
            <person name="Cichocki N."/>
            <person name="Veneault-Fourrey C."/>
            <person name="LaButti K."/>
            <person name="Lindquist E.A."/>
            <person name="Lipzen A."/>
            <person name="Lundell T."/>
            <person name="Morin E."/>
            <person name="Murat C."/>
            <person name="Sun H."/>
            <person name="Tunlid A."/>
            <person name="Henrissat B."/>
            <person name="Grigoriev I.V."/>
            <person name="Hibbett D.S."/>
            <person name="Martin F."/>
            <person name="Nordberg H.P."/>
            <person name="Cantor M.N."/>
            <person name="Hua S.X."/>
        </authorList>
    </citation>
    <scope>NUCLEOTIDE SEQUENCE [LARGE SCALE GENOMIC DNA]</scope>
    <source>
        <strain evidence="1 2">MAFF 305830</strain>
    </source>
</reference>
<proteinExistence type="predicted"/>
<keyword evidence="2" id="KW-1185">Reference proteome</keyword>
<organism evidence="1 2">
    <name type="scientific">Serendipita vermifera MAFF 305830</name>
    <dbReference type="NCBI Taxonomy" id="933852"/>
    <lineage>
        <taxon>Eukaryota</taxon>
        <taxon>Fungi</taxon>
        <taxon>Dikarya</taxon>
        <taxon>Basidiomycota</taxon>
        <taxon>Agaricomycotina</taxon>
        <taxon>Agaricomycetes</taxon>
        <taxon>Sebacinales</taxon>
        <taxon>Serendipitaceae</taxon>
        <taxon>Serendipita</taxon>
    </lineage>
</organism>
<evidence type="ECO:0000313" key="2">
    <source>
        <dbReference type="Proteomes" id="UP000054097"/>
    </source>
</evidence>
<dbReference type="Gene3D" id="3.30.1360.20">
    <property type="entry name" value="Transcriptional coactivator/pterin dehydratase"/>
    <property type="match status" value="1"/>
</dbReference>
<gene>
    <name evidence="1" type="ORF">M408DRAFT_66237</name>
</gene>
<reference evidence="2" key="2">
    <citation type="submission" date="2015-01" db="EMBL/GenBank/DDBJ databases">
        <title>Evolutionary Origins and Diversification of the Mycorrhizal Mutualists.</title>
        <authorList>
            <consortium name="DOE Joint Genome Institute"/>
            <consortium name="Mycorrhizal Genomics Consortium"/>
            <person name="Kohler A."/>
            <person name="Kuo A."/>
            <person name="Nagy L.G."/>
            <person name="Floudas D."/>
            <person name="Copeland A."/>
            <person name="Barry K.W."/>
            <person name="Cichocki N."/>
            <person name="Veneault-Fourrey C."/>
            <person name="LaButti K."/>
            <person name="Lindquist E.A."/>
            <person name="Lipzen A."/>
            <person name="Lundell T."/>
            <person name="Morin E."/>
            <person name="Murat C."/>
            <person name="Riley R."/>
            <person name="Ohm R."/>
            <person name="Sun H."/>
            <person name="Tunlid A."/>
            <person name="Henrissat B."/>
            <person name="Grigoriev I.V."/>
            <person name="Hibbett D.S."/>
            <person name="Martin F."/>
        </authorList>
    </citation>
    <scope>NUCLEOTIDE SEQUENCE [LARGE SCALE GENOMIC DNA]</scope>
    <source>
        <strain evidence="2">MAFF 305830</strain>
    </source>
</reference>
<dbReference type="GO" id="GO:0008124">
    <property type="term" value="F:4-alpha-hydroxytetrahydrobiopterin dehydratase activity"/>
    <property type="evidence" value="ECO:0007669"/>
    <property type="project" value="InterPro"/>
</dbReference>
<name>A0A0C3BGW5_SERVB</name>
<dbReference type="OrthoDB" id="3263285at2759"/>
<dbReference type="Proteomes" id="UP000054097">
    <property type="component" value="Unassembled WGS sequence"/>
</dbReference>
<accession>A0A0C3BGW5</accession>
<evidence type="ECO:0000313" key="1">
    <source>
        <dbReference type="EMBL" id="KIM30701.1"/>
    </source>
</evidence>
<dbReference type="EMBL" id="KN824284">
    <property type="protein sequence ID" value="KIM30701.1"/>
    <property type="molecule type" value="Genomic_DNA"/>
</dbReference>
<dbReference type="GO" id="GO:0006729">
    <property type="term" value="P:tetrahydrobiopterin biosynthetic process"/>
    <property type="evidence" value="ECO:0007669"/>
    <property type="project" value="InterPro"/>
</dbReference>